<organism evidence="1 2">
    <name type="scientific">Kribbella lupini</name>
    <dbReference type="NCBI Taxonomy" id="291602"/>
    <lineage>
        <taxon>Bacteria</taxon>
        <taxon>Bacillati</taxon>
        <taxon>Actinomycetota</taxon>
        <taxon>Actinomycetes</taxon>
        <taxon>Propionibacteriales</taxon>
        <taxon>Kribbellaceae</taxon>
        <taxon>Kribbella</taxon>
    </lineage>
</organism>
<evidence type="ECO:0000313" key="1">
    <source>
        <dbReference type="EMBL" id="GAA1530850.1"/>
    </source>
</evidence>
<comment type="caution">
    <text evidence="1">The sequence shown here is derived from an EMBL/GenBank/DDBJ whole genome shotgun (WGS) entry which is preliminary data.</text>
</comment>
<evidence type="ECO:0000313" key="2">
    <source>
        <dbReference type="Proteomes" id="UP001500363"/>
    </source>
</evidence>
<sequence length="59" mass="6478">MCRSELTFNTYQETGAGPLMIGDVSFTGETRLESENIGSAYYVQLPVTGRFESRHAAST</sequence>
<name>A0ABP4LUX3_9ACTN</name>
<dbReference type="EMBL" id="BAAANC010000002">
    <property type="protein sequence ID" value="GAA1530850.1"/>
    <property type="molecule type" value="Genomic_DNA"/>
</dbReference>
<proteinExistence type="predicted"/>
<gene>
    <name evidence="1" type="ORF">GCM10009741_36090</name>
</gene>
<dbReference type="RefSeq" id="WP_344178760.1">
    <property type="nucleotide sequence ID" value="NZ_BAAANC010000002.1"/>
</dbReference>
<dbReference type="Proteomes" id="UP001500363">
    <property type="component" value="Unassembled WGS sequence"/>
</dbReference>
<protein>
    <submittedName>
        <fullName evidence="1">Uncharacterized protein</fullName>
    </submittedName>
</protein>
<accession>A0ABP4LUX3</accession>
<reference evidence="2" key="1">
    <citation type="journal article" date="2019" name="Int. J. Syst. Evol. Microbiol.">
        <title>The Global Catalogue of Microorganisms (GCM) 10K type strain sequencing project: providing services to taxonomists for standard genome sequencing and annotation.</title>
        <authorList>
            <consortium name="The Broad Institute Genomics Platform"/>
            <consortium name="The Broad Institute Genome Sequencing Center for Infectious Disease"/>
            <person name="Wu L."/>
            <person name="Ma J."/>
        </authorList>
    </citation>
    <scope>NUCLEOTIDE SEQUENCE [LARGE SCALE GENOMIC DNA]</scope>
    <source>
        <strain evidence="2">JCM 14303</strain>
    </source>
</reference>
<keyword evidence="2" id="KW-1185">Reference proteome</keyword>